<feature type="region of interest" description="Disordered" evidence="2">
    <location>
        <begin position="297"/>
        <end position="316"/>
    </location>
</feature>
<keyword evidence="1" id="KW-0862">Zinc</keyword>
<organism evidence="5 6">
    <name type="scientific">Sinanodonta woodiana</name>
    <name type="common">Chinese pond mussel</name>
    <name type="synonym">Anodonta woodiana</name>
    <dbReference type="NCBI Taxonomy" id="1069815"/>
    <lineage>
        <taxon>Eukaryota</taxon>
        <taxon>Metazoa</taxon>
        <taxon>Spiralia</taxon>
        <taxon>Lophotrochozoa</taxon>
        <taxon>Mollusca</taxon>
        <taxon>Bivalvia</taxon>
        <taxon>Autobranchia</taxon>
        <taxon>Heteroconchia</taxon>
        <taxon>Palaeoheterodonta</taxon>
        <taxon>Unionida</taxon>
        <taxon>Unionoidea</taxon>
        <taxon>Unionidae</taxon>
        <taxon>Unioninae</taxon>
        <taxon>Sinanodonta</taxon>
    </lineage>
</organism>
<sequence length="1043" mass="117444">MSSARRLLEYWGNIIVGVFTPKPEQIMVKSRPAVSEREEIYSPDEEFYDTSMEVVDDGVQTHTRTKYLDTPTSKQFVTRSRLHVDSQPYNVKVELPQKYNAANHDDEIPLRVSDSDFKIRKYEMYSPTEYTNGIHASNPPESVETFTNTNCDTFVGTPTSGSSIRKSVAQKCINKNTIKSDELYHQDTHQGNKHGYCVDRFAEKQNVHNPSRGNTNTVSLSVMETPLPLPTREQLESPQFLRANINNSHPRNLSVAREAAWDDNVLCNNSRCSNGCFTNESASSTSTCSWAVDSGHVTSEAEESPVARNSVPNSRSSGRCINSLIHKSNCTAYDSSSGGDFNHNEPNKANEFGHNKYSEDDAMASAIEYEAFEGTWPSLQKPVNKEIPVRALRSKQDLPQTNTETGNQKESKDSDTQSNIDNLTRAVKSLQESVDTVAKLSTENTRQINMVIGNMQKKDSNTTYRVKHQATRANLIECYTCHGLGHMSRDCPAKKNPNRPNIVGTVSQQSEETAVEKEQNTANGVYGSSGNAESESNWLGSWSVEQLREFQQNDPCIGLVLKLKEEGAEKPLPSQLVGERQEAKSLLRQWTSLEVQDGLLYKRWETTHNHLKPYQSDKIPDCWNLTLNAHKNSSDNIDETGSDYTEAPDTSAESDIHDSHFGMNFCQRNVPLETDHIDLHVDEEELTDFLVQEGIQEEERGFRIPVTRDGISCPIEGCHPCMYRDVRKYLRHWEEIHRAMFTFRLCPICRQTFKRPSDLRRHLRRIHNLDQDMTEKLVAKARTETRPNKRYIDPGFFLPPRVKDKPSGGIASSLSSTLSSSTNIHVPQSSFSREGPASCNNTCSTTLLSDSIPSLSCEGSATSCLSSTLSSISDIPVPPLPSVRVNTALFSNQTIPSAPERCIITAKGPYSRPLDLPPVPSTTDELHQYISWIKTSQDRITDALQTAITRLATIEGENRVAKERDDRRLLEQDNRRLRAALSQKDSHDYCRLNVYVPRDEVVEFEERPDGTIRDVKRLKTGALPFTGQPPRYPAKPYTVVHEE</sequence>
<dbReference type="InterPro" id="IPR013087">
    <property type="entry name" value="Znf_C2H2_type"/>
</dbReference>
<feature type="domain" description="CCHC-type" evidence="4">
    <location>
        <begin position="478"/>
        <end position="492"/>
    </location>
</feature>
<keyword evidence="6" id="KW-1185">Reference proteome</keyword>
<evidence type="ECO:0000256" key="2">
    <source>
        <dbReference type="SAM" id="MobiDB-lite"/>
    </source>
</evidence>
<reference evidence="5 6" key="1">
    <citation type="submission" date="2024-11" db="EMBL/GenBank/DDBJ databases">
        <title>Chromosome-level genome assembly of the freshwater bivalve Anodonta woodiana.</title>
        <authorList>
            <person name="Chen X."/>
        </authorList>
    </citation>
    <scope>NUCLEOTIDE SEQUENCE [LARGE SCALE GENOMIC DNA]</scope>
    <source>
        <strain evidence="5">MN2024</strain>
        <tissue evidence="5">Gills</tissue>
    </source>
</reference>
<keyword evidence="1" id="KW-0479">Metal-binding</keyword>
<dbReference type="AlphaFoldDB" id="A0ABD3XNW5"/>
<keyword evidence="1" id="KW-0863">Zinc-finger</keyword>
<protein>
    <submittedName>
        <fullName evidence="5">Uncharacterized protein</fullName>
    </submittedName>
</protein>
<evidence type="ECO:0000256" key="1">
    <source>
        <dbReference type="PROSITE-ProRule" id="PRU00042"/>
    </source>
</evidence>
<dbReference type="SMART" id="SM00355">
    <property type="entry name" value="ZnF_C2H2"/>
    <property type="match status" value="2"/>
</dbReference>
<dbReference type="Gene3D" id="4.10.60.10">
    <property type="entry name" value="Zinc finger, CCHC-type"/>
    <property type="match status" value="1"/>
</dbReference>
<feature type="region of interest" description="Disordered" evidence="2">
    <location>
        <begin position="634"/>
        <end position="653"/>
    </location>
</feature>
<feature type="compositionally biased region" description="Polar residues" evidence="2">
    <location>
        <begin position="397"/>
        <end position="406"/>
    </location>
</feature>
<evidence type="ECO:0000259" key="3">
    <source>
        <dbReference type="PROSITE" id="PS50157"/>
    </source>
</evidence>
<dbReference type="InterPro" id="IPR001878">
    <property type="entry name" value="Znf_CCHC"/>
</dbReference>
<feature type="region of interest" description="Disordered" evidence="2">
    <location>
        <begin position="1022"/>
        <end position="1043"/>
    </location>
</feature>
<dbReference type="Pfam" id="PF00098">
    <property type="entry name" value="zf-CCHC"/>
    <property type="match status" value="1"/>
</dbReference>
<evidence type="ECO:0000259" key="4">
    <source>
        <dbReference type="PROSITE" id="PS50158"/>
    </source>
</evidence>
<proteinExistence type="predicted"/>
<dbReference type="InterPro" id="IPR036875">
    <property type="entry name" value="Znf_CCHC_sf"/>
</dbReference>
<comment type="caution">
    <text evidence="5">The sequence shown here is derived from an EMBL/GenBank/DDBJ whole genome shotgun (WGS) entry which is preliminary data.</text>
</comment>
<dbReference type="Gene3D" id="3.30.160.60">
    <property type="entry name" value="Classic Zinc Finger"/>
    <property type="match status" value="1"/>
</dbReference>
<feature type="domain" description="C2H2-type" evidence="3">
    <location>
        <begin position="744"/>
        <end position="772"/>
    </location>
</feature>
<dbReference type="SUPFAM" id="SSF57756">
    <property type="entry name" value="Retrovirus zinc finger-like domains"/>
    <property type="match status" value="1"/>
</dbReference>
<dbReference type="EMBL" id="JBJQND010000001">
    <property type="protein sequence ID" value="KAL3887757.1"/>
    <property type="molecule type" value="Genomic_DNA"/>
</dbReference>
<gene>
    <name evidence="5" type="ORF">ACJMK2_000150</name>
</gene>
<dbReference type="SMART" id="SM00343">
    <property type="entry name" value="ZnF_C2HC"/>
    <property type="match status" value="1"/>
</dbReference>
<evidence type="ECO:0000313" key="6">
    <source>
        <dbReference type="Proteomes" id="UP001634394"/>
    </source>
</evidence>
<dbReference type="Proteomes" id="UP001634394">
    <property type="component" value="Unassembled WGS sequence"/>
</dbReference>
<accession>A0ABD3XNW5</accession>
<evidence type="ECO:0000313" key="5">
    <source>
        <dbReference type="EMBL" id="KAL3887757.1"/>
    </source>
</evidence>
<dbReference type="PROSITE" id="PS50158">
    <property type="entry name" value="ZF_CCHC"/>
    <property type="match status" value="1"/>
</dbReference>
<dbReference type="PROSITE" id="PS50157">
    <property type="entry name" value="ZINC_FINGER_C2H2_2"/>
    <property type="match status" value="1"/>
</dbReference>
<dbReference type="GO" id="GO:0008270">
    <property type="term" value="F:zinc ion binding"/>
    <property type="evidence" value="ECO:0007669"/>
    <property type="project" value="UniProtKB-KW"/>
</dbReference>
<dbReference type="PROSITE" id="PS00028">
    <property type="entry name" value="ZINC_FINGER_C2H2_1"/>
    <property type="match status" value="1"/>
</dbReference>
<feature type="region of interest" description="Disordered" evidence="2">
    <location>
        <begin position="391"/>
        <end position="419"/>
    </location>
</feature>
<name>A0ABD3XNW5_SINWO</name>